<comment type="caution">
    <text evidence="1">The sequence shown here is derived from an EMBL/GenBank/DDBJ whole genome shotgun (WGS) entry which is preliminary data.</text>
</comment>
<proteinExistence type="predicted"/>
<sequence length="85" mass="9831">MYSHTYTEKTAAANHYPTAVDFDLDEGQLPTAYLRDDIRVDEARHLIFATDSQLSLLQKVKTWYVDTTFNVVRRPFSQLLTVHAL</sequence>
<keyword evidence="2" id="KW-1185">Reference proteome</keyword>
<reference evidence="1" key="1">
    <citation type="journal article" date="2023" name="Mol. Biol. Evol.">
        <title>Third-Generation Sequencing Reveals the Adaptive Role of the Epigenome in Three Deep-Sea Polychaetes.</title>
        <authorList>
            <person name="Perez M."/>
            <person name="Aroh O."/>
            <person name="Sun Y."/>
            <person name="Lan Y."/>
            <person name="Juniper S.K."/>
            <person name="Young C.R."/>
            <person name="Angers B."/>
            <person name="Qian P.Y."/>
        </authorList>
    </citation>
    <scope>NUCLEOTIDE SEQUENCE</scope>
    <source>
        <strain evidence="1">P08H-3</strain>
    </source>
</reference>
<gene>
    <name evidence="1" type="ORF">LSH36_40g13035</name>
</gene>
<dbReference type="EMBL" id="JAODUP010000040">
    <property type="protein sequence ID" value="KAK2166290.1"/>
    <property type="molecule type" value="Genomic_DNA"/>
</dbReference>
<organism evidence="1 2">
    <name type="scientific">Paralvinella palmiformis</name>
    <dbReference type="NCBI Taxonomy" id="53620"/>
    <lineage>
        <taxon>Eukaryota</taxon>
        <taxon>Metazoa</taxon>
        <taxon>Spiralia</taxon>
        <taxon>Lophotrochozoa</taxon>
        <taxon>Annelida</taxon>
        <taxon>Polychaeta</taxon>
        <taxon>Sedentaria</taxon>
        <taxon>Canalipalpata</taxon>
        <taxon>Terebellida</taxon>
        <taxon>Terebelliformia</taxon>
        <taxon>Alvinellidae</taxon>
        <taxon>Paralvinella</taxon>
    </lineage>
</organism>
<protein>
    <submittedName>
        <fullName evidence="1">Uncharacterized protein</fullName>
    </submittedName>
</protein>
<name>A0AAD9K935_9ANNE</name>
<dbReference type="AlphaFoldDB" id="A0AAD9K935"/>
<evidence type="ECO:0000313" key="1">
    <source>
        <dbReference type="EMBL" id="KAK2166290.1"/>
    </source>
</evidence>
<evidence type="ECO:0000313" key="2">
    <source>
        <dbReference type="Proteomes" id="UP001208570"/>
    </source>
</evidence>
<dbReference type="Proteomes" id="UP001208570">
    <property type="component" value="Unassembled WGS sequence"/>
</dbReference>
<accession>A0AAD9K935</accession>